<evidence type="ECO:0000313" key="6">
    <source>
        <dbReference type="Proteomes" id="UP000290106"/>
    </source>
</evidence>
<organism evidence="5 6">
    <name type="scientific">Blautia faecicola</name>
    <dbReference type="NCBI Taxonomy" id="2509240"/>
    <lineage>
        <taxon>Bacteria</taxon>
        <taxon>Bacillati</taxon>
        <taxon>Bacillota</taxon>
        <taxon>Clostridia</taxon>
        <taxon>Lachnospirales</taxon>
        <taxon>Lachnospiraceae</taxon>
        <taxon>Blautia</taxon>
    </lineage>
</organism>
<protein>
    <submittedName>
        <fullName evidence="5">LacI family transcriptional regulator</fullName>
    </submittedName>
</protein>
<proteinExistence type="predicted"/>
<comment type="caution">
    <text evidence="5">The sequence shown here is derived from an EMBL/GenBank/DDBJ whole genome shotgun (WGS) entry which is preliminary data.</text>
</comment>
<dbReference type="EMBL" id="SDKC01000001">
    <property type="protein sequence ID" value="RXS75128.1"/>
    <property type="molecule type" value="Genomic_DNA"/>
</dbReference>
<dbReference type="GO" id="GO:0003677">
    <property type="term" value="F:DNA binding"/>
    <property type="evidence" value="ECO:0007669"/>
    <property type="project" value="UniProtKB-KW"/>
</dbReference>
<keyword evidence="6" id="KW-1185">Reference proteome</keyword>
<accession>A0A4Q1RHN8</accession>
<sequence>MCSDLQHLPWMHAQNYLAIPDEFSVTGYNNSIMAVSCEPELTSVDNQLELLCQTTVQHMIALLEKQEEVEQQILVPCEIVRRCTTDF</sequence>
<feature type="domain" description="Transcriptional regulator LacI/GalR-like sensor" evidence="4">
    <location>
        <begin position="16"/>
        <end position="85"/>
    </location>
</feature>
<name>A0A4Q1RHN8_9FIRM</name>
<evidence type="ECO:0000256" key="2">
    <source>
        <dbReference type="ARBA" id="ARBA00023125"/>
    </source>
</evidence>
<reference evidence="5 6" key="1">
    <citation type="submission" date="2019-01" db="EMBL/GenBank/DDBJ databases">
        <title>Blautia sp. nov. KGMB01111 isolated human feces.</title>
        <authorList>
            <person name="Park J.-E."/>
            <person name="Kim J.-S."/>
            <person name="Park S.-H."/>
        </authorList>
    </citation>
    <scope>NUCLEOTIDE SEQUENCE [LARGE SCALE GENOMIC DNA]</scope>
    <source>
        <strain evidence="5 6">KGMB01111</strain>
    </source>
</reference>
<dbReference type="Gene3D" id="3.40.50.2300">
    <property type="match status" value="2"/>
</dbReference>
<dbReference type="InterPro" id="IPR028082">
    <property type="entry name" value="Peripla_BP_I"/>
</dbReference>
<dbReference type="SUPFAM" id="SSF53822">
    <property type="entry name" value="Periplasmic binding protein-like I"/>
    <property type="match status" value="1"/>
</dbReference>
<dbReference type="InterPro" id="IPR046335">
    <property type="entry name" value="LacI/GalR-like_sensor"/>
</dbReference>
<evidence type="ECO:0000256" key="3">
    <source>
        <dbReference type="ARBA" id="ARBA00023163"/>
    </source>
</evidence>
<keyword evidence="3" id="KW-0804">Transcription</keyword>
<gene>
    <name evidence="5" type="ORF">ETP43_07785</name>
</gene>
<dbReference type="Proteomes" id="UP000290106">
    <property type="component" value="Unassembled WGS sequence"/>
</dbReference>
<dbReference type="Pfam" id="PF13377">
    <property type="entry name" value="Peripla_BP_3"/>
    <property type="match status" value="1"/>
</dbReference>
<evidence type="ECO:0000256" key="1">
    <source>
        <dbReference type="ARBA" id="ARBA00023015"/>
    </source>
</evidence>
<dbReference type="AlphaFoldDB" id="A0A4Q1RHN8"/>
<evidence type="ECO:0000259" key="4">
    <source>
        <dbReference type="Pfam" id="PF13377"/>
    </source>
</evidence>
<keyword evidence="1" id="KW-0805">Transcription regulation</keyword>
<dbReference type="OrthoDB" id="9784962at2"/>
<evidence type="ECO:0000313" key="5">
    <source>
        <dbReference type="EMBL" id="RXS75128.1"/>
    </source>
</evidence>
<keyword evidence="2" id="KW-0238">DNA-binding</keyword>